<keyword evidence="1" id="KW-1133">Transmembrane helix</keyword>
<protein>
    <submittedName>
        <fullName evidence="2">Uncharacterized protein</fullName>
    </submittedName>
</protein>
<dbReference type="EMBL" id="CP067977">
    <property type="protein sequence ID" value="QQQ19906.1"/>
    <property type="molecule type" value="Genomic_DNA"/>
</dbReference>
<proteinExistence type="predicted"/>
<reference evidence="2 3" key="1">
    <citation type="submission" date="2021-01" db="EMBL/GenBank/DDBJ databases">
        <title>Brevundimonas vitis sp. nov., an bacterium isolated from grape (Vitis vinifera).</title>
        <authorList>
            <person name="Jiang L."/>
            <person name="Lee J."/>
        </authorList>
    </citation>
    <scope>NUCLEOTIDE SEQUENCE [LARGE SCALE GENOMIC DNA]</scope>
    <source>
        <strain evidence="2 3">GRTSA-9</strain>
    </source>
</reference>
<accession>A0ABX7BUD8</accession>
<evidence type="ECO:0000313" key="2">
    <source>
        <dbReference type="EMBL" id="QQQ19906.1"/>
    </source>
</evidence>
<evidence type="ECO:0000313" key="3">
    <source>
        <dbReference type="Proteomes" id="UP000595448"/>
    </source>
</evidence>
<evidence type="ECO:0000256" key="1">
    <source>
        <dbReference type="SAM" id="Phobius"/>
    </source>
</evidence>
<feature type="transmembrane region" description="Helical" evidence="1">
    <location>
        <begin position="108"/>
        <end position="126"/>
    </location>
</feature>
<keyword evidence="3" id="KW-1185">Reference proteome</keyword>
<keyword evidence="1" id="KW-0472">Membrane</keyword>
<feature type="transmembrane region" description="Helical" evidence="1">
    <location>
        <begin position="6"/>
        <end position="24"/>
    </location>
</feature>
<dbReference type="Proteomes" id="UP000595448">
    <property type="component" value="Chromosome"/>
</dbReference>
<keyword evidence="1" id="KW-0812">Transmembrane</keyword>
<sequence length="131" mass="14323">MDWAARLLGAFYIFAGLMALKQAVFNWRFERTFGALFPAPPAERAADAILAIGAVTVLVSGVALAGLSHWSVPAFLTAWAVQAGYLTWAQRWYRPLTEDAAQGRRQTLHAFGLYTLAVAAVMAWQHTGVLD</sequence>
<feature type="transmembrane region" description="Helical" evidence="1">
    <location>
        <begin position="45"/>
        <end position="64"/>
    </location>
</feature>
<organism evidence="2 3">
    <name type="scientific">Brevundimonas vitisensis</name>
    <dbReference type="NCBI Taxonomy" id="2800818"/>
    <lineage>
        <taxon>Bacteria</taxon>
        <taxon>Pseudomonadati</taxon>
        <taxon>Pseudomonadota</taxon>
        <taxon>Alphaproteobacteria</taxon>
        <taxon>Caulobacterales</taxon>
        <taxon>Caulobacteraceae</taxon>
        <taxon>Brevundimonas</taxon>
    </lineage>
</organism>
<name>A0ABX7BUD8_9CAUL</name>
<dbReference type="RefSeq" id="WP_201104393.1">
    <property type="nucleotide sequence ID" value="NZ_CP067977.1"/>
</dbReference>
<gene>
    <name evidence="2" type="ORF">JIP62_07430</name>
</gene>